<feature type="domain" description="O-methyltransferase C-terminal" evidence="5">
    <location>
        <begin position="172"/>
        <end position="359"/>
    </location>
</feature>
<sequence length="389" mass="43706">MDALVPQIEALARATDEYGRKQLIDKLHDLAISLEQPQDTAQRLLYSQFPLAAVRVGCDLKLFETLSRTGQPATVDELSSNTGVQPQLMARLLRYMASMRLIKEVDQNTFAANNVTDTFANPGFAGGVYHYSDYVGPAVTQMPDFLKQTGYKEPVSATKTALSAAWNHDMPPFVHYQTKPELFAHFNRFMSVQRLGMPTWLDVYPYQELANNTPSGEPLFVDVGGGFGHQSIALRERLPDAPGRIIVQDIPITLEHAISHPGVEHMVQDFFQPQQVQGATAYYMRNIIHDYPEEKALQILRNTKDALGPNSVILIDDMFLENKGVHWQAAQIDITMMTCLSSLERTREQWTDLIAKAGLRISNVYTYTESLRDSIIECVPVERSLEGSK</sequence>
<dbReference type="InterPro" id="IPR012967">
    <property type="entry name" value="COMT_dimerisation"/>
</dbReference>
<dbReference type="Gene3D" id="3.40.50.150">
    <property type="entry name" value="Vaccinia Virus protein VP39"/>
    <property type="match status" value="1"/>
</dbReference>
<name>A0A9P8K445_AURME</name>
<proteinExistence type="predicted"/>
<dbReference type="Pfam" id="PF00891">
    <property type="entry name" value="Methyltransf_2"/>
    <property type="match status" value="1"/>
</dbReference>
<keyword evidence="3" id="KW-0949">S-adenosyl-L-methionine</keyword>
<comment type="caution">
    <text evidence="7">The sequence shown here is derived from an EMBL/GenBank/DDBJ whole genome shotgun (WGS) entry which is preliminary data.</text>
</comment>
<accession>A0A9P8K445</accession>
<dbReference type="Proteomes" id="UP000767238">
    <property type="component" value="Unassembled WGS sequence"/>
</dbReference>
<gene>
    <name evidence="7" type="ORF">KCV03_g9056</name>
</gene>
<dbReference type="InterPro" id="IPR029063">
    <property type="entry name" value="SAM-dependent_MTases_sf"/>
</dbReference>
<dbReference type="EMBL" id="JAHFYH010000102">
    <property type="protein sequence ID" value="KAH0213103.1"/>
    <property type="molecule type" value="Genomic_DNA"/>
</dbReference>
<feature type="domain" description="O-methyltransferase dimerisation" evidence="6">
    <location>
        <begin position="53"/>
        <end position="119"/>
    </location>
</feature>
<evidence type="ECO:0000256" key="3">
    <source>
        <dbReference type="ARBA" id="ARBA00022691"/>
    </source>
</evidence>
<evidence type="ECO:0000259" key="6">
    <source>
        <dbReference type="Pfam" id="PF08100"/>
    </source>
</evidence>
<keyword evidence="1" id="KW-0489">Methyltransferase</keyword>
<evidence type="ECO:0000313" key="8">
    <source>
        <dbReference type="Proteomes" id="UP000767238"/>
    </source>
</evidence>
<dbReference type="InterPro" id="IPR036390">
    <property type="entry name" value="WH_DNA-bd_sf"/>
</dbReference>
<dbReference type="InterPro" id="IPR016461">
    <property type="entry name" value="COMT-like"/>
</dbReference>
<dbReference type="SUPFAM" id="SSF53335">
    <property type="entry name" value="S-adenosyl-L-methionine-dependent methyltransferases"/>
    <property type="match status" value="1"/>
</dbReference>
<dbReference type="GO" id="GO:0046983">
    <property type="term" value="F:protein dimerization activity"/>
    <property type="evidence" value="ECO:0007669"/>
    <property type="project" value="InterPro"/>
</dbReference>
<evidence type="ECO:0000256" key="2">
    <source>
        <dbReference type="ARBA" id="ARBA00022679"/>
    </source>
</evidence>
<dbReference type="Gene3D" id="1.10.10.10">
    <property type="entry name" value="Winged helix-like DNA-binding domain superfamily/Winged helix DNA-binding domain"/>
    <property type="match status" value="1"/>
</dbReference>
<dbReference type="PANTHER" id="PTHR43712">
    <property type="entry name" value="PUTATIVE (AFU_ORTHOLOGUE AFUA_4G14580)-RELATED"/>
    <property type="match status" value="1"/>
</dbReference>
<protein>
    <submittedName>
        <fullName evidence="7">O-methyltransferase</fullName>
    </submittedName>
</protein>
<evidence type="ECO:0000256" key="1">
    <source>
        <dbReference type="ARBA" id="ARBA00022603"/>
    </source>
</evidence>
<keyword evidence="2" id="KW-0808">Transferase</keyword>
<dbReference type="GO" id="GO:0008171">
    <property type="term" value="F:O-methyltransferase activity"/>
    <property type="evidence" value="ECO:0007669"/>
    <property type="project" value="InterPro"/>
</dbReference>
<feature type="non-terminal residue" evidence="7">
    <location>
        <position position="389"/>
    </location>
</feature>
<dbReference type="PIRSF" id="PIRSF005739">
    <property type="entry name" value="O-mtase"/>
    <property type="match status" value="1"/>
</dbReference>
<reference evidence="7" key="1">
    <citation type="journal article" date="2021" name="J Fungi (Basel)">
        <title>Virulence traits and population genomics of the black yeast Aureobasidium melanogenum.</title>
        <authorList>
            <person name="Cernosa A."/>
            <person name="Sun X."/>
            <person name="Gostincar C."/>
            <person name="Fang C."/>
            <person name="Gunde-Cimerman N."/>
            <person name="Song Z."/>
        </authorList>
    </citation>
    <scope>NUCLEOTIDE SEQUENCE</scope>
    <source>
        <strain evidence="7">EXF-8016</strain>
    </source>
</reference>
<reference evidence="7" key="2">
    <citation type="submission" date="2021-08" db="EMBL/GenBank/DDBJ databases">
        <authorList>
            <person name="Gostincar C."/>
            <person name="Sun X."/>
            <person name="Song Z."/>
            <person name="Gunde-Cimerman N."/>
        </authorList>
    </citation>
    <scope>NUCLEOTIDE SEQUENCE</scope>
    <source>
        <strain evidence="7">EXF-8016</strain>
    </source>
</reference>
<evidence type="ECO:0000259" key="5">
    <source>
        <dbReference type="Pfam" id="PF00891"/>
    </source>
</evidence>
<organism evidence="7 8">
    <name type="scientific">Aureobasidium melanogenum</name>
    <name type="common">Aureobasidium pullulans var. melanogenum</name>
    <dbReference type="NCBI Taxonomy" id="46634"/>
    <lineage>
        <taxon>Eukaryota</taxon>
        <taxon>Fungi</taxon>
        <taxon>Dikarya</taxon>
        <taxon>Ascomycota</taxon>
        <taxon>Pezizomycotina</taxon>
        <taxon>Dothideomycetes</taxon>
        <taxon>Dothideomycetidae</taxon>
        <taxon>Dothideales</taxon>
        <taxon>Saccotheciaceae</taxon>
        <taxon>Aureobasidium</taxon>
    </lineage>
</organism>
<dbReference type="InterPro" id="IPR001077">
    <property type="entry name" value="COMT_C"/>
</dbReference>
<dbReference type="OrthoDB" id="2410195at2759"/>
<dbReference type="PANTHER" id="PTHR43712:SF1">
    <property type="entry name" value="HYPOTHETICAL O-METHYLTRANSFERASE (EUROFUNG)-RELATED"/>
    <property type="match status" value="1"/>
</dbReference>
<dbReference type="AlphaFoldDB" id="A0A9P8K445"/>
<dbReference type="SUPFAM" id="SSF46785">
    <property type="entry name" value="Winged helix' DNA-binding domain"/>
    <property type="match status" value="1"/>
</dbReference>
<dbReference type="PROSITE" id="PS51683">
    <property type="entry name" value="SAM_OMT_II"/>
    <property type="match status" value="1"/>
</dbReference>
<dbReference type="GO" id="GO:0032259">
    <property type="term" value="P:methylation"/>
    <property type="evidence" value="ECO:0007669"/>
    <property type="project" value="UniProtKB-KW"/>
</dbReference>
<evidence type="ECO:0000313" key="7">
    <source>
        <dbReference type="EMBL" id="KAH0213103.1"/>
    </source>
</evidence>
<dbReference type="Pfam" id="PF08100">
    <property type="entry name" value="Dimerisation"/>
    <property type="match status" value="1"/>
</dbReference>
<evidence type="ECO:0000256" key="4">
    <source>
        <dbReference type="PIRSR" id="PIRSR005739-1"/>
    </source>
</evidence>
<dbReference type="InterPro" id="IPR036388">
    <property type="entry name" value="WH-like_DNA-bd_sf"/>
</dbReference>
<feature type="active site" description="Proton acceptor" evidence="4">
    <location>
        <position position="289"/>
    </location>
</feature>